<feature type="compositionally biased region" description="Low complexity" evidence="1">
    <location>
        <begin position="50"/>
        <end position="66"/>
    </location>
</feature>
<evidence type="ECO:0000256" key="1">
    <source>
        <dbReference type="SAM" id="MobiDB-lite"/>
    </source>
</evidence>
<dbReference type="EMBL" id="JBHSXI010000011">
    <property type="protein sequence ID" value="MFC6889346.1"/>
    <property type="molecule type" value="Genomic_DNA"/>
</dbReference>
<accession>A0ABD5UR06</accession>
<sequence length="155" mass="17088">MGGFKEGTVNGWDEEESDDPDDSEVDRDETDAETDATESASEFSEDEADFSASDADLSASDADVASVQRDHGESTPSDIPWILRRNSITDGREQTVQLHLQQGTLETQRTQKIAIENRLGESVRKADLREAALLVGLQRVDDVADVLEEWGYALE</sequence>
<reference evidence="2 3" key="1">
    <citation type="journal article" date="2019" name="Int. J. Syst. Evol. Microbiol.">
        <title>The Global Catalogue of Microorganisms (GCM) 10K type strain sequencing project: providing services to taxonomists for standard genome sequencing and annotation.</title>
        <authorList>
            <consortium name="The Broad Institute Genomics Platform"/>
            <consortium name="The Broad Institute Genome Sequencing Center for Infectious Disease"/>
            <person name="Wu L."/>
            <person name="Ma J."/>
        </authorList>
    </citation>
    <scope>NUCLEOTIDE SEQUENCE [LARGE SCALE GENOMIC DNA]</scope>
    <source>
        <strain evidence="2 3">Y73</strain>
    </source>
</reference>
<dbReference type="Pfam" id="PF25925">
    <property type="entry name" value="DUF7970"/>
    <property type="match status" value="1"/>
</dbReference>
<dbReference type="AlphaFoldDB" id="A0ABD5UR06"/>
<keyword evidence="3" id="KW-1185">Reference proteome</keyword>
<feature type="region of interest" description="Disordered" evidence="1">
    <location>
        <begin position="1"/>
        <end position="80"/>
    </location>
</feature>
<evidence type="ECO:0000313" key="3">
    <source>
        <dbReference type="Proteomes" id="UP001596333"/>
    </source>
</evidence>
<feature type="compositionally biased region" description="Acidic residues" evidence="1">
    <location>
        <begin position="12"/>
        <end position="36"/>
    </location>
</feature>
<comment type="caution">
    <text evidence="2">The sequence shown here is derived from an EMBL/GenBank/DDBJ whole genome shotgun (WGS) entry which is preliminary data.</text>
</comment>
<name>A0ABD5UR06_9EURY</name>
<organism evidence="2 3">
    <name type="scientific">Halorubrum trueperi</name>
    <dbReference type="NCBI Taxonomy" id="2004704"/>
    <lineage>
        <taxon>Archaea</taxon>
        <taxon>Methanobacteriati</taxon>
        <taxon>Methanobacteriota</taxon>
        <taxon>Stenosarchaea group</taxon>
        <taxon>Halobacteria</taxon>
        <taxon>Halobacteriales</taxon>
        <taxon>Haloferacaceae</taxon>
        <taxon>Halorubrum</taxon>
    </lineage>
</organism>
<evidence type="ECO:0000313" key="2">
    <source>
        <dbReference type="EMBL" id="MFC6889346.1"/>
    </source>
</evidence>
<dbReference type="Proteomes" id="UP001596333">
    <property type="component" value="Unassembled WGS sequence"/>
</dbReference>
<dbReference type="RefSeq" id="WP_379768026.1">
    <property type="nucleotide sequence ID" value="NZ_JBHSXI010000011.1"/>
</dbReference>
<proteinExistence type="predicted"/>
<gene>
    <name evidence="2" type="ORF">ACFQEY_10020</name>
</gene>
<dbReference type="InterPro" id="IPR058276">
    <property type="entry name" value="DUF7970"/>
</dbReference>
<protein>
    <submittedName>
        <fullName evidence="2">Uncharacterized protein</fullName>
    </submittedName>
</protein>